<dbReference type="RefSeq" id="WP_272744525.1">
    <property type="nucleotide sequence ID" value="NZ_JAQQKV010000002.1"/>
</dbReference>
<keyword evidence="2" id="KW-1185">Reference proteome</keyword>
<proteinExistence type="predicted"/>
<sequence length="87" mass="9733">MIWLETLRAATRDTHDGLHHHPLLAPLSTQGLTRERLGIILQGFEVYYRASEAAISISPPADLPHAPVRDWLAQDMVALKLAPLECR</sequence>
<dbReference type="SUPFAM" id="SSF48613">
    <property type="entry name" value="Heme oxygenase-like"/>
    <property type="match status" value="1"/>
</dbReference>
<reference evidence="1 2" key="1">
    <citation type="submission" date="2023-01" db="EMBL/GenBank/DDBJ databases">
        <title>Novel species of the genus Asticcacaulis isolated from rivers.</title>
        <authorList>
            <person name="Lu H."/>
        </authorList>
    </citation>
    <scope>NUCLEOTIDE SEQUENCE [LARGE SCALE GENOMIC DNA]</scope>
    <source>
        <strain evidence="1 2">LKC15W</strain>
    </source>
</reference>
<comment type="caution">
    <text evidence="1">The sequence shown here is derived from an EMBL/GenBank/DDBJ whole genome shotgun (WGS) entry which is preliminary data.</text>
</comment>
<dbReference type="Gene3D" id="1.20.910.10">
    <property type="entry name" value="Heme oxygenase-like"/>
    <property type="match status" value="1"/>
</dbReference>
<accession>A0ABT5HIV9</accession>
<name>A0ABT5HIV9_9CAUL</name>
<organism evidence="1 2">
    <name type="scientific">Asticcacaulis machinosus</name>
    <dbReference type="NCBI Taxonomy" id="2984211"/>
    <lineage>
        <taxon>Bacteria</taxon>
        <taxon>Pseudomonadati</taxon>
        <taxon>Pseudomonadota</taxon>
        <taxon>Alphaproteobacteria</taxon>
        <taxon>Caulobacterales</taxon>
        <taxon>Caulobacteraceae</taxon>
        <taxon>Asticcacaulis</taxon>
    </lineage>
</organism>
<protein>
    <submittedName>
        <fullName evidence="1">Uncharacterized protein</fullName>
    </submittedName>
</protein>
<dbReference type="Proteomes" id="UP001218579">
    <property type="component" value="Unassembled WGS sequence"/>
</dbReference>
<dbReference type="EMBL" id="JAQQKV010000002">
    <property type="protein sequence ID" value="MDC7676175.1"/>
    <property type="molecule type" value="Genomic_DNA"/>
</dbReference>
<evidence type="ECO:0000313" key="1">
    <source>
        <dbReference type="EMBL" id="MDC7676175.1"/>
    </source>
</evidence>
<gene>
    <name evidence="1" type="ORF">PQU98_08540</name>
</gene>
<dbReference type="InterPro" id="IPR016084">
    <property type="entry name" value="Haem_Oase-like_multi-hlx"/>
</dbReference>
<evidence type="ECO:0000313" key="2">
    <source>
        <dbReference type="Proteomes" id="UP001218579"/>
    </source>
</evidence>